<dbReference type="InterPro" id="IPR036249">
    <property type="entry name" value="Thioredoxin-like_sf"/>
</dbReference>
<dbReference type="PROSITE" id="PS50404">
    <property type="entry name" value="GST_NTER"/>
    <property type="match status" value="1"/>
</dbReference>
<dbReference type="EMBL" id="MWUE01000008">
    <property type="protein sequence ID" value="OQP35092.1"/>
    <property type="molecule type" value="Genomic_DNA"/>
</dbReference>
<dbReference type="PANTHER" id="PTHR44051">
    <property type="entry name" value="GLUTATHIONE S-TRANSFERASE-RELATED"/>
    <property type="match status" value="1"/>
</dbReference>
<keyword evidence="4" id="KW-1185">Reference proteome</keyword>
<reference evidence="3 4" key="1">
    <citation type="submission" date="2017-02" db="EMBL/GenBank/DDBJ databases">
        <title>Whole genome shotgun sequence of Pantoea agglomerans strain AS1 isolated from a cycad, Zamia floridana in Central Florida, USA.</title>
        <authorList>
            <person name="Lata P."/>
            <person name="Govindarajan S."/>
            <person name="Qi F."/>
            <person name="Li J.-L."/>
            <person name="Maurya S.K."/>
            <person name="Sahoo M.K."/>
        </authorList>
    </citation>
    <scope>NUCLEOTIDE SEQUENCE [LARGE SCALE GENOMIC DNA]</scope>
    <source>
        <strain evidence="3 4">AS1</strain>
    </source>
</reference>
<dbReference type="Pfam" id="PF00043">
    <property type="entry name" value="GST_C"/>
    <property type="match status" value="1"/>
</dbReference>
<dbReference type="OrthoDB" id="8772754at2"/>
<protein>
    <submittedName>
        <fullName evidence="3">Glutathione transferase GstA</fullName>
    </submittedName>
</protein>
<name>A0A1V9DML2_9GAMM</name>
<dbReference type="SFLD" id="SFLDG01150">
    <property type="entry name" value="Main.1:_Beta-like"/>
    <property type="match status" value="1"/>
</dbReference>
<dbReference type="AlphaFoldDB" id="A0A1V9DML2"/>
<dbReference type="PROSITE" id="PS50405">
    <property type="entry name" value="GST_CTER"/>
    <property type="match status" value="1"/>
</dbReference>
<dbReference type="InterPro" id="IPR036282">
    <property type="entry name" value="Glutathione-S-Trfase_C_sf"/>
</dbReference>
<evidence type="ECO:0000259" key="1">
    <source>
        <dbReference type="PROSITE" id="PS50404"/>
    </source>
</evidence>
<dbReference type="SFLD" id="SFLDS00019">
    <property type="entry name" value="Glutathione_Transferase_(cytos"/>
    <property type="match status" value="1"/>
</dbReference>
<feature type="domain" description="GST N-terminal" evidence="1">
    <location>
        <begin position="1"/>
        <end position="81"/>
    </location>
</feature>
<dbReference type="GO" id="GO:0016740">
    <property type="term" value="F:transferase activity"/>
    <property type="evidence" value="ECO:0007669"/>
    <property type="project" value="UniProtKB-KW"/>
</dbReference>
<accession>A0A1V9DML2</accession>
<dbReference type="SFLD" id="SFLDG00358">
    <property type="entry name" value="Main_(cytGST)"/>
    <property type="match status" value="1"/>
</dbReference>
<dbReference type="NCBIfam" id="NF007831">
    <property type="entry name" value="PRK10542.1"/>
    <property type="match status" value="1"/>
</dbReference>
<gene>
    <name evidence="3" type="ORF">B2J69_06155</name>
</gene>
<dbReference type="InterPro" id="IPR004045">
    <property type="entry name" value="Glutathione_S-Trfase_N"/>
</dbReference>
<dbReference type="Proteomes" id="UP000192769">
    <property type="component" value="Unassembled WGS sequence"/>
</dbReference>
<dbReference type="RefSeq" id="WP_081137395.1">
    <property type="nucleotide sequence ID" value="NZ_MWUE01000008.1"/>
</dbReference>
<dbReference type="Gene3D" id="3.40.30.10">
    <property type="entry name" value="Glutaredoxin"/>
    <property type="match status" value="1"/>
</dbReference>
<evidence type="ECO:0000259" key="2">
    <source>
        <dbReference type="PROSITE" id="PS50405"/>
    </source>
</evidence>
<dbReference type="Pfam" id="PF13409">
    <property type="entry name" value="GST_N_2"/>
    <property type="match status" value="1"/>
</dbReference>
<dbReference type="InterPro" id="IPR004046">
    <property type="entry name" value="GST_C"/>
</dbReference>
<proteinExistence type="predicted"/>
<dbReference type="CDD" id="cd03188">
    <property type="entry name" value="GST_C_Beta"/>
    <property type="match status" value="1"/>
</dbReference>
<feature type="domain" description="GST C-terminal" evidence="2">
    <location>
        <begin position="87"/>
        <end position="211"/>
    </location>
</feature>
<dbReference type="SUPFAM" id="SSF52833">
    <property type="entry name" value="Thioredoxin-like"/>
    <property type="match status" value="1"/>
</dbReference>
<dbReference type="CDD" id="cd03057">
    <property type="entry name" value="GST_N_Beta"/>
    <property type="match status" value="1"/>
</dbReference>
<sequence>MKLFCKAGACSLSPHIVLRECGLDFTQVSVDLVKKVTECSEDYWQINPKGQVPALELDDGTLLTEGVAIVQYLADLKPDRQLLAPVGSLTRYHTLEWLSFISSELHKTFTPLFKPDTPDSYKPLLRARLEQQFRFVDKALQDKQWLMGLRFSVADAYLYVMVRWAHALKLELDGLTALEAWFQRTSQRPAVQAALKAEGLAQETGPTRGRP</sequence>
<keyword evidence="3" id="KW-0808">Transferase</keyword>
<evidence type="ECO:0000313" key="3">
    <source>
        <dbReference type="EMBL" id="OQP35092.1"/>
    </source>
</evidence>
<comment type="caution">
    <text evidence="3">The sequence shown here is derived from an EMBL/GenBank/DDBJ whole genome shotgun (WGS) entry which is preliminary data.</text>
</comment>
<dbReference type="InterPro" id="IPR040079">
    <property type="entry name" value="Glutathione_S-Trfase"/>
</dbReference>
<evidence type="ECO:0000313" key="4">
    <source>
        <dbReference type="Proteomes" id="UP000192769"/>
    </source>
</evidence>
<dbReference type="InterPro" id="IPR010987">
    <property type="entry name" value="Glutathione-S-Trfase_C-like"/>
</dbReference>
<organism evidence="3 4">
    <name type="scientific">Pantoea latae</name>
    <dbReference type="NCBI Taxonomy" id="1964541"/>
    <lineage>
        <taxon>Bacteria</taxon>
        <taxon>Pseudomonadati</taxon>
        <taxon>Pseudomonadota</taxon>
        <taxon>Gammaproteobacteria</taxon>
        <taxon>Enterobacterales</taxon>
        <taxon>Erwiniaceae</taxon>
        <taxon>Pantoea</taxon>
    </lineage>
</organism>
<dbReference type="SUPFAM" id="SSF47616">
    <property type="entry name" value="GST C-terminal domain-like"/>
    <property type="match status" value="1"/>
</dbReference>
<dbReference type="Gene3D" id="1.20.1050.10">
    <property type="match status" value="1"/>
</dbReference>
<dbReference type="PANTHER" id="PTHR44051:SF8">
    <property type="entry name" value="GLUTATHIONE S-TRANSFERASE GSTA"/>
    <property type="match status" value="1"/>
</dbReference>